<dbReference type="EMBL" id="JAAEEH010000013">
    <property type="protein sequence ID" value="NDL67297.1"/>
    <property type="molecule type" value="Genomic_DNA"/>
</dbReference>
<evidence type="ECO:0000256" key="3">
    <source>
        <dbReference type="ARBA" id="ARBA00022475"/>
    </source>
</evidence>
<sequence length="103" mass="11610">MYEAADIDGANALSKFLHITIPALRPITMFLVITTTIQAFKLIVQPMVMTGGGPDYSTMTILQYIYEYGFRHRNVGYVSAITLVFTFFLVVVSILIKKVLKEE</sequence>
<dbReference type="AlphaFoldDB" id="A0A7X5HVA5"/>
<dbReference type="GO" id="GO:0005886">
    <property type="term" value="C:plasma membrane"/>
    <property type="evidence" value="ECO:0007669"/>
    <property type="project" value="UniProtKB-SubCell"/>
</dbReference>
<dbReference type="PANTHER" id="PTHR30193">
    <property type="entry name" value="ABC TRANSPORTER PERMEASE PROTEIN"/>
    <property type="match status" value="1"/>
</dbReference>
<evidence type="ECO:0000256" key="2">
    <source>
        <dbReference type="ARBA" id="ARBA00022448"/>
    </source>
</evidence>
<evidence type="ECO:0000313" key="9">
    <source>
        <dbReference type="EMBL" id="NDL67297.1"/>
    </source>
</evidence>
<comment type="subcellular location">
    <subcellularLocation>
        <location evidence="1 7">Cell membrane</location>
        <topology evidence="1 7">Multi-pass membrane protein</topology>
    </subcellularLocation>
</comment>
<evidence type="ECO:0000256" key="6">
    <source>
        <dbReference type="ARBA" id="ARBA00023136"/>
    </source>
</evidence>
<reference evidence="9 10" key="1">
    <citation type="submission" date="2020-01" db="EMBL/GenBank/DDBJ databases">
        <title>Anaeroalcalibacter tamaniensis gen. nov., sp. nov., moderately halophilic strictly anaerobic fermenter bacterium from mud volcano of Taman peninsula.</title>
        <authorList>
            <person name="Frolova A."/>
            <person name="Merkel A.Y."/>
            <person name="Slobodkin A.I."/>
        </authorList>
    </citation>
    <scope>NUCLEOTIDE SEQUENCE [LARGE SCALE GENOMIC DNA]</scope>
    <source>
        <strain evidence="9 10">F-3ap</strain>
    </source>
</reference>
<gene>
    <name evidence="9" type="ORF">GXN74_06040</name>
</gene>
<dbReference type="Proteomes" id="UP000461585">
    <property type="component" value="Unassembled WGS sequence"/>
</dbReference>
<organism evidence="9 10">
    <name type="scientific">Anaerotalea alkaliphila</name>
    <dbReference type="NCBI Taxonomy" id="2662126"/>
    <lineage>
        <taxon>Bacteria</taxon>
        <taxon>Bacillati</taxon>
        <taxon>Bacillota</taxon>
        <taxon>Clostridia</taxon>
        <taxon>Eubacteriales</taxon>
        <taxon>Anaerotalea</taxon>
    </lineage>
</organism>
<keyword evidence="4 7" id="KW-0812">Transmembrane</keyword>
<feature type="domain" description="ABC transmembrane type-1" evidence="8">
    <location>
        <begin position="1"/>
        <end position="96"/>
    </location>
</feature>
<evidence type="ECO:0000313" key="10">
    <source>
        <dbReference type="Proteomes" id="UP000461585"/>
    </source>
</evidence>
<keyword evidence="6 7" id="KW-0472">Membrane</keyword>
<keyword evidence="5 7" id="KW-1133">Transmembrane helix</keyword>
<evidence type="ECO:0000259" key="8">
    <source>
        <dbReference type="PROSITE" id="PS50928"/>
    </source>
</evidence>
<keyword evidence="10" id="KW-1185">Reference proteome</keyword>
<dbReference type="InterPro" id="IPR035906">
    <property type="entry name" value="MetI-like_sf"/>
</dbReference>
<proteinExistence type="inferred from homology"/>
<evidence type="ECO:0000256" key="7">
    <source>
        <dbReference type="RuleBase" id="RU363032"/>
    </source>
</evidence>
<evidence type="ECO:0000256" key="5">
    <source>
        <dbReference type="ARBA" id="ARBA00022989"/>
    </source>
</evidence>
<keyword evidence="3" id="KW-1003">Cell membrane</keyword>
<protein>
    <submittedName>
        <fullName evidence="9">Sugar ABC transporter permease</fullName>
    </submittedName>
</protein>
<dbReference type="InterPro" id="IPR000515">
    <property type="entry name" value="MetI-like"/>
</dbReference>
<dbReference type="Pfam" id="PF00528">
    <property type="entry name" value="BPD_transp_1"/>
    <property type="match status" value="1"/>
</dbReference>
<evidence type="ECO:0000256" key="1">
    <source>
        <dbReference type="ARBA" id="ARBA00004651"/>
    </source>
</evidence>
<dbReference type="Gene3D" id="1.10.3720.10">
    <property type="entry name" value="MetI-like"/>
    <property type="match status" value="1"/>
</dbReference>
<dbReference type="InterPro" id="IPR051393">
    <property type="entry name" value="ABC_transporter_permease"/>
</dbReference>
<dbReference type="PANTHER" id="PTHR30193:SF37">
    <property type="entry name" value="INNER MEMBRANE ABC TRANSPORTER PERMEASE PROTEIN YCJO"/>
    <property type="match status" value="1"/>
</dbReference>
<comment type="caution">
    <text evidence="9">The sequence shown here is derived from an EMBL/GenBank/DDBJ whole genome shotgun (WGS) entry which is preliminary data.</text>
</comment>
<dbReference type="GO" id="GO:0055085">
    <property type="term" value="P:transmembrane transport"/>
    <property type="evidence" value="ECO:0007669"/>
    <property type="project" value="InterPro"/>
</dbReference>
<name>A0A7X5HVA5_9FIRM</name>
<feature type="transmembrane region" description="Helical" evidence="7">
    <location>
        <begin position="75"/>
        <end position="96"/>
    </location>
</feature>
<accession>A0A7X5HVA5</accession>
<feature type="transmembrane region" description="Helical" evidence="7">
    <location>
        <begin position="23"/>
        <end position="44"/>
    </location>
</feature>
<keyword evidence="2 7" id="KW-0813">Transport</keyword>
<dbReference type="PROSITE" id="PS50928">
    <property type="entry name" value="ABC_TM1"/>
    <property type="match status" value="1"/>
</dbReference>
<dbReference type="SUPFAM" id="SSF161098">
    <property type="entry name" value="MetI-like"/>
    <property type="match status" value="1"/>
</dbReference>
<evidence type="ECO:0000256" key="4">
    <source>
        <dbReference type="ARBA" id="ARBA00022692"/>
    </source>
</evidence>
<comment type="similarity">
    <text evidence="7">Belongs to the binding-protein-dependent transport system permease family.</text>
</comment>